<proteinExistence type="predicted"/>
<sequence>MKLNTRLHNRIRFKTWVKVVPRQGPGLLGNIEDISSAGLGIEHDRMIATGGDCHVYFMLPLDGRENIVQAHCRIASCRPIEGNRYHVGLAFVDFVSDPRATATLIESFIRHVEQTA</sequence>
<dbReference type="Gene3D" id="2.40.10.220">
    <property type="entry name" value="predicted glycosyltransferase like domains"/>
    <property type="match status" value="1"/>
</dbReference>
<feature type="domain" description="PilZ" evidence="1">
    <location>
        <begin position="5"/>
        <end position="94"/>
    </location>
</feature>
<dbReference type="InterPro" id="IPR009875">
    <property type="entry name" value="PilZ_domain"/>
</dbReference>
<dbReference type="Proteomes" id="UP001156706">
    <property type="component" value="Unassembled WGS sequence"/>
</dbReference>
<comment type="caution">
    <text evidence="2">The sequence shown here is derived from an EMBL/GenBank/DDBJ whole genome shotgun (WGS) entry which is preliminary data.</text>
</comment>
<dbReference type="Pfam" id="PF07238">
    <property type="entry name" value="PilZ"/>
    <property type="match status" value="1"/>
</dbReference>
<keyword evidence="3" id="KW-1185">Reference proteome</keyword>
<name>A0ABQ5YE00_9NEIS</name>
<reference evidence="3" key="1">
    <citation type="journal article" date="2019" name="Int. J. Syst. Evol. Microbiol.">
        <title>The Global Catalogue of Microorganisms (GCM) 10K type strain sequencing project: providing services to taxonomists for standard genome sequencing and annotation.</title>
        <authorList>
            <consortium name="The Broad Institute Genomics Platform"/>
            <consortium name="The Broad Institute Genome Sequencing Center for Infectious Disease"/>
            <person name="Wu L."/>
            <person name="Ma J."/>
        </authorList>
    </citation>
    <scope>NUCLEOTIDE SEQUENCE [LARGE SCALE GENOMIC DNA]</scope>
    <source>
        <strain evidence="3">NBRC 110044</strain>
    </source>
</reference>
<evidence type="ECO:0000313" key="3">
    <source>
        <dbReference type="Proteomes" id="UP001156706"/>
    </source>
</evidence>
<gene>
    <name evidence="2" type="ORF">GCM10007907_06330</name>
</gene>
<protein>
    <recommendedName>
        <fullName evidence="1">PilZ domain-containing protein</fullName>
    </recommendedName>
</protein>
<dbReference type="EMBL" id="BSOG01000001">
    <property type="protein sequence ID" value="GLR11843.1"/>
    <property type="molecule type" value="Genomic_DNA"/>
</dbReference>
<dbReference type="RefSeq" id="WP_284194984.1">
    <property type="nucleotide sequence ID" value="NZ_BSOG01000001.1"/>
</dbReference>
<accession>A0ABQ5YE00</accession>
<organism evidence="2 3">
    <name type="scientific">Chitinimonas prasina</name>
    <dbReference type="NCBI Taxonomy" id="1434937"/>
    <lineage>
        <taxon>Bacteria</taxon>
        <taxon>Pseudomonadati</taxon>
        <taxon>Pseudomonadota</taxon>
        <taxon>Betaproteobacteria</taxon>
        <taxon>Neisseriales</taxon>
        <taxon>Chitinibacteraceae</taxon>
        <taxon>Chitinimonas</taxon>
    </lineage>
</organism>
<evidence type="ECO:0000259" key="1">
    <source>
        <dbReference type="Pfam" id="PF07238"/>
    </source>
</evidence>
<evidence type="ECO:0000313" key="2">
    <source>
        <dbReference type="EMBL" id="GLR11843.1"/>
    </source>
</evidence>
<dbReference type="SUPFAM" id="SSF141371">
    <property type="entry name" value="PilZ domain-like"/>
    <property type="match status" value="1"/>
</dbReference>